<dbReference type="InterPro" id="IPR036291">
    <property type="entry name" value="NAD(P)-bd_dom_sf"/>
</dbReference>
<protein>
    <submittedName>
        <fullName evidence="5">SDR family NAD(P)-dependent oxidoreductase</fullName>
    </submittedName>
</protein>
<sequence>MRSKTPRIAIVTGANRGLGKEVSRQLAAQGDIVIITARQMSDAQQAVKELGWDNLLAAQLDITDEGSITHLVERVKQRFSVVDVLINNAAIHYDTWQNVTNANLTTVKEAMDTNVFGAWRMTQALLPLLQSSQQARIVNISSGAGALDNQTGSTPAYSMSKIALNSLTLMFANQLKSRGILVNSVCPGWVATDMGGNGGRPIAIGAEGIVWAANLPVNGPTGGFFRDRERIVF</sequence>
<evidence type="ECO:0000313" key="5">
    <source>
        <dbReference type="EMBL" id="AYV22773.1"/>
    </source>
</evidence>
<dbReference type="GO" id="GO:0016491">
    <property type="term" value="F:oxidoreductase activity"/>
    <property type="evidence" value="ECO:0007669"/>
    <property type="project" value="UniProtKB-KW"/>
</dbReference>
<evidence type="ECO:0000256" key="4">
    <source>
        <dbReference type="RuleBase" id="RU000363"/>
    </source>
</evidence>
<proteinExistence type="inferred from homology"/>
<dbReference type="Gene3D" id="3.40.50.720">
    <property type="entry name" value="NAD(P)-binding Rossmann-like Domain"/>
    <property type="match status" value="1"/>
</dbReference>
<dbReference type="RefSeq" id="WP_124941061.1">
    <property type="nucleotide sequence ID" value="NZ_CP033577.1"/>
</dbReference>
<evidence type="ECO:0000256" key="3">
    <source>
        <dbReference type="ARBA" id="ARBA00023002"/>
    </source>
</evidence>
<gene>
    <name evidence="5" type="ORF">ECB94_16610</name>
</gene>
<dbReference type="PANTHER" id="PTHR43490:SF99">
    <property type="entry name" value="SHORT-CHAIN DEHYDROGENASE_REDUCTASE"/>
    <property type="match status" value="1"/>
</dbReference>
<dbReference type="PANTHER" id="PTHR43490">
    <property type="entry name" value="(+)-NEOMENTHOL DEHYDROGENASE"/>
    <property type="match status" value="1"/>
</dbReference>
<dbReference type="PRINTS" id="PR00080">
    <property type="entry name" value="SDRFAMILY"/>
</dbReference>
<dbReference type="Proteomes" id="UP000279760">
    <property type="component" value="Chromosome 1"/>
</dbReference>
<dbReference type="SUPFAM" id="SSF51735">
    <property type="entry name" value="NAD(P)-binding Rossmann-fold domains"/>
    <property type="match status" value="1"/>
</dbReference>
<name>A0A3G4VDA0_9VIBR</name>
<evidence type="ECO:0000313" key="6">
    <source>
        <dbReference type="Proteomes" id="UP000279760"/>
    </source>
</evidence>
<dbReference type="PRINTS" id="PR00081">
    <property type="entry name" value="GDHRDH"/>
</dbReference>
<dbReference type="AlphaFoldDB" id="A0A3G4VDA0"/>
<keyword evidence="3" id="KW-0560">Oxidoreductase</keyword>
<dbReference type="PROSITE" id="PS00061">
    <property type="entry name" value="ADH_SHORT"/>
    <property type="match status" value="1"/>
</dbReference>
<dbReference type="InterPro" id="IPR002347">
    <property type="entry name" value="SDR_fam"/>
</dbReference>
<reference evidence="5 6" key="1">
    <citation type="submission" date="2018-11" db="EMBL/GenBank/DDBJ databases">
        <title>Complete Genome Sequence of Vbrio mediterranei 117-T6: a Potential Pathogen Bacteria Isolated from the Conchocelis of Pyropia.</title>
        <authorList>
            <person name="Liu Q."/>
        </authorList>
    </citation>
    <scope>NUCLEOTIDE SEQUENCE [LARGE SCALE GENOMIC DNA]</scope>
    <source>
        <strain evidence="5 6">117-T6</strain>
    </source>
</reference>
<dbReference type="EMBL" id="CP033577">
    <property type="protein sequence ID" value="AYV22773.1"/>
    <property type="molecule type" value="Genomic_DNA"/>
</dbReference>
<keyword evidence="2" id="KW-0521">NADP</keyword>
<evidence type="ECO:0000256" key="2">
    <source>
        <dbReference type="ARBA" id="ARBA00022857"/>
    </source>
</evidence>
<dbReference type="Pfam" id="PF00106">
    <property type="entry name" value="adh_short"/>
    <property type="match status" value="1"/>
</dbReference>
<evidence type="ECO:0000256" key="1">
    <source>
        <dbReference type="ARBA" id="ARBA00006484"/>
    </source>
</evidence>
<organism evidence="5 6">
    <name type="scientific">Vibrio mediterranei</name>
    <dbReference type="NCBI Taxonomy" id="689"/>
    <lineage>
        <taxon>Bacteria</taxon>
        <taxon>Pseudomonadati</taxon>
        <taxon>Pseudomonadota</taxon>
        <taxon>Gammaproteobacteria</taxon>
        <taxon>Vibrionales</taxon>
        <taxon>Vibrionaceae</taxon>
        <taxon>Vibrio</taxon>
    </lineage>
</organism>
<comment type="similarity">
    <text evidence="1 4">Belongs to the short-chain dehydrogenases/reductases (SDR) family.</text>
</comment>
<dbReference type="InterPro" id="IPR020904">
    <property type="entry name" value="Sc_DH/Rdtase_CS"/>
</dbReference>
<accession>A0A3G4VDA0</accession>